<keyword evidence="2" id="KW-0805">Transcription regulation</keyword>
<evidence type="ECO:0000259" key="8">
    <source>
        <dbReference type="PROSITE" id="PS50110"/>
    </source>
</evidence>
<evidence type="ECO:0000256" key="3">
    <source>
        <dbReference type="ARBA" id="ARBA00023125"/>
    </source>
</evidence>
<dbReference type="GO" id="GO:0043565">
    <property type="term" value="F:sequence-specific DNA binding"/>
    <property type="evidence" value="ECO:0007669"/>
    <property type="project" value="InterPro"/>
</dbReference>
<feature type="domain" description="HTH araC/xylS-type" evidence="7">
    <location>
        <begin position="325"/>
        <end position="422"/>
    </location>
</feature>
<dbReference type="InterPro" id="IPR018062">
    <property type="entry name" value="HTH_AraC-typ_CS"/>
</dbReference>
<keyword evidence="10" id="KW-1185">Reference proteome</keyword>
<dbReference type="PROSITE" id="PS50110">
    <property type="entry name" value="RESPONSE_REGULATORY"/>
    <property type="match status" value="1"/>
</dbReference>
<evidence type="ECO:0000256" key="2">
    <source>
        <dbReference type="ARBA" id="ARBA00023015"/>
    </source>
</evidence>
<dbReference type="PRINTS" id="PR00032">
    <property type="entry name" value="HTHARAC"/>
</dbReference>
<dbReference type="InterPro" id="IPR011006">
    <property type="entry name" value="CheY-like_superfamily"/>
</dbReference>
<evidence type="ECO:0000256" key="1">
    <source>
        <dbReference type="ARBA" id="ARBA00018672"/>
    </source>
</evidence>
<dbReference type="AlphaFoldDB" id="A0A2G3E5C3"/>
<dbReference type="PROSITE" id="PS00041">
    <property type="entry name" value="HTH_ARAC_FAMILY_1"/>
    <property type="match status" value="1"/>
</dbReference>
<evidence type="ECO:0000256" key="6">
    <source>
        <dbReference type="PROSITE-ProRule" id="PRU00169"/>
    </source>
</evidence>
<feature type="modified residue" description="4-aspartylphosphate" evidence="6">
    <location>
        <position position="54"/>
    </location>
</feature>
<keyword evidence="3" id="KW-0238">DNA-binding</keyword>
<dbReference type="SUPFAM" id="SSF46689">
    <property type="entry name" value="Homeodomain-like"/>
    <property type="match status" value="1"/>
</dbReference>
<dbReference type="GO" id="GO:0003700">
    <property type="term" value="F:DNA-binding transcription factor activity"/>
    <property type="evidence" value="ECO:0007669"/>
    <property type="project" value="InterPro"/>
</dbReference>
<reference evidence="9 10" key="2">
    <citation type="submission" date="2017-10" db="EMBL/GenBank/DDBJ databases">
        <authorList>
            <person name="Banno H."/>
            <person name="Chua N.-H."/>
        </authorList>
    </citation>
    <scope>NUCLEOTIDE SEQUENCE [LARGE SCALE GENOMIC DNA]</scope>
    <source>
        <strain evidence="9 10">JK623</strain>
    </source>
</reference>
<feature type="domain" description="Response regulatory" evidence="8">
    <location>
        <begin position="2"/>
        <end position="119"/>
    </location>
</feature>
<dbReference type="PANTHER" id="PTHR43280">
    <property type="entry name" value="ARAC-FAMILY TRANSCRIPTIONAL REGULATOR"/>
    <property type="match status" value="1"/>
</dbReference>
<dbReference type="EMBL" id="PDYG01000010">
    <property type="protein sequence ID" value="PHU38355.1"/>
    <property type="molecule type" value="Genomic_DNA"/>
</dbReference>
<dbReference type="SUPFAM" id="SSF52172">
    <property type="entry name" value="CheY-like"/>
    <property type="match status" value="1"/>
</dbReference>
<dbReference type="InterPro" id="IPR020449">
    <property type="entry name" value="Tscrpt_reg_AraC-type_HTH"/>
</dbReference>
<dbReference type="InterPro" id="IPR001789">
    <property type="entry name" value="Sig_transdc_resp-reg_receiver"/>
</dbReference>
<evidence type="ECO:0000256" key="4">
    <source>
        <dbReference type="ARBA" id="ARBA00023163"/>
    </source>
</evidence>
<dbReference type="SMART" id="SM00448">
    <property type="entry name" value="REC"/>
    <property type="match status" value="1"/>
</dbReference>
<dbReference type="SMART" id="SM00342">
    <property type="entry name" value="HTH_ARAC"/>
    <property type="match status" value="1"/>
</dbReference>
<dbReference type="PROSITE" id="PS01124">
    <property type="entry name" value="HTH_ARAC_FAMILY_2"/>
    <property type="match status" value="1"/>
</dbReference>
<dbReference type="GO" id="GO:0000160">
    <property type="term" value="P:phosphorelay signal transduction system"/>
    <property type="evidence" value="ECO:0007669"/>
    <property type="project" value="InterPro"/>
</dbReference>
<keyword evidence="4" id="KW-0804">Transcription</keyword>
<sequence length="422" mass="48062">MNVLLIDDQPNILSSLMAGIPWLEMGFSSIFTAQSANAAREILSDNKVDIVVSDIEMPGEDGISLLQWAREQGYDYECILLTAHADFTFAQKAISLGVLEYVIQPAKQEDIIHAIEHAIQKIKANGETSPVPLAADQFNYAAQNIVIKTLFEEWPVIEASIINPAKLEKRITQLKQFGINVEAENPCIVTLINIRKWKKLPLTAADFLKHYNHLLHELFPTDTTTISYYLDDKYFITVFFTEGTDEIIRGIEALHKRIPSDIGAATRLFFAKTEVRFIKNTMEGIIGIEKKDALTHKDDCRMIEVNNDDLYSEALGSDNYQHYNKLIHEYIENHISDAITRTDLADYLMIPPDHVSYIIKRTECCSVKELVTKIKMEHAKGLLQNTKYQISEIAFKCGYDSFAYFSKVYRETYGITPSQERS</sequence>
<dbReference type="Pfam" id="PF12833">
    <property type="entry name" value="HTH_18"/>
    <property type="match status" value="1"/>
</dbReference>
<accession>A0A2G3E5C3</accession>
<evidence type="ECO:0000313" key="10">
    <source>
        <dbReference type="Proteomes" id="UP000224563"/>
    </source>
</evidence>
<name>A0A2G3E5C3_9FIRM</name>
<protein>
    <recommendedName>
        <fullName evidence="1">Stage 0 sporulation protein A homolog</fullName>
    </recommendedName>
</protein>
<dbReference type="CDD" id="cd17536">
    <property type="entry name" value="REC_YesN-like"/>
    <property type="match status" value="1"/>
</dbReference>
<keyword evidence="6" id="KW-0597">Phosphoprotein</keyword>
<dbReference type="PANTHER" id="PTHR43280:SF34">
    <property type="entry name" value="ARAC-FAMILY TRANSCRIPTIONAL REGULATOR"/>
    <property type="match status" value="1"/>
</dbReference>
<dbReference type="Pfam" id="PF00072">
    <property type="entry name" value="Response_reg"/>
    <property type="match status" value="1"/>
</dbReference>
<evidence type="ECO:0000259" key="7">
    <source>
        <dbReference type="PROSITE" id="PS01124"/>
    </source>
</evidence>
<dbReference type="Gene3D" id="1.10.10.60">
    <property type="entry name" value="Homeodomain-like"/>
    <property type="match status" value="1"/>
</dbReference>
<dbReference type="Proteomes" id="UP000224563">
    <property type="component" value="Unassembled WGS sequence"/>
</dbReference>
<dbReference type="Gene3D" id="3.40.50.2300">
    <property type="match status" value="1"/>
</dbReference>
<dbReference type="RefSeq" id="WP_099385590.1">
    <property type="nucleotide sequence ID" value="NZ_JANSWH010000052.1"/>
</dbReference>
<comment type="function">
    <text evidence="5">May play the central regulatory role in sporulation. It may be an element of the effector pathway responsible for the activation of sporulation genes in response to nutritional stress. Spo0A may act in concert with spo0H (a sigma factor) to control the expression of some genes that are critical to the sporulation process.</text>
</comment>
<proteinExistence type="predicted"/>
<reference evidence="9 10" key="1">
    <citation type="submission" date="2017-10" db="EMBL/GenBank/DDBJ databases">
        <title>Resolving the taxonomy of Roseburia spp., Eubacterium rectale and Agathobacter spp. through phylogenomic analysis.</title>
        <authorList>
            <person name="Sheridan P.O."/>
            <person name="Walker A.W."/>
            <person name="Duncan S.H."/>
            <person name="Scott K.P."/>
            <person name="Toole P.W.O."/>
            <person name="Luis P."/>
            <person name="Flint H.J."/>
        </authorList>
    </citation>
    <scope>NUCLEOTIDE SEQUENCE [LARGE SCALE GENOMIC DNA]</scope>
    <source>
        <strain evidence="9 10">JK623</strain>
    </source>
</reference>
<comment type="caution">
    <text evidence="9">The sequence shown here is derived from an EMBL/GenBank/DDBJ whole genome shotgun (WGS) entry which is preliminary data.</text>
</comment>
<evidence type="ECO:0000256" key="5">
    <source>
        <dbReference type="ARBA" id="ARBA00024867"/>
    </source>
</evidence>
<organism evidence="9 10">
    <name type="scientific">Agathobacter ruminis</name>
    <dbReference type="NCBI Taxonomy" id="1712665"/>
    <lineage>
        <taxon>Bacteria</taxon>
        <taxon>Bacillati</taxon>
        <taxon>Bacillota</taxon>
        <taxon>Clostridia</taxon>
        <taxon>Lachnospirales</taxon>
        <taxon>Lachnospiraceae</taxon>
        <taxon>Agathobacter</taxon>
    </lineage>
</organism>
<gene>
    <name evidence="9" type="ORF">CSX02_03085</name>
</gene>
<dbReference type="InterPro" id="IPR018060">
    <property type="entry name" value="HTH_AraC"/>
</dbReference>
<dbReference type="InterPro" id="IPR009057">
    <property type="entry name" value="Homeodomain-like_sf"/>
</dbReference>
<evidence type="ECO:0000313" key="9">
    <source>
        <dbReference type="EMBL" id="PHU38355.1"/>
    </source>
</evidence>